<protein>
    <submittedName>
        <fullName evidence="2">Uncharacterized protein</fullName>
    </submittedName>
</protein>
<organism evidence="2 3">
    <name type="scientific">Macrolepiota fuliginosa MF-IS2</name>
    <dbReference type="NCBI Taxonomy" id="1400762"/>
    <lineage>
        <taxon>Eukaryota</taxon>
        <taxon>Fungi</taxon>
        <taxon>Dikarya</taxon>
        <taxon>Basidiomycota</taxon>
        <taxon>Agaricomycotina</taxon>
        <taxon>Agaricomycetes</taxon>
        <taxon>Agaricomycetidae</taxon>
        <taxon>Agaricales</taxon>
        <taxon>Agaricineae</taxon>
        <taxon>Agaricaceae</taxon>
        <taxon>Macrolepiota</taxon>
    </lineage>
</organism>
<accession>A0A9P6BUI7</accession>
<evidence type="ECO:0000313" key="3">
    <source>
        <dbReference type="Proteomes" id="UP000807342"/>
    </source>
</evidence>
<evidence type="ECO:0000313" key="2">
    <source>
        <dbReference type="EMBL" id="KAF9440091.1"/>
    </source>
</evidence>
<name>A0A9P6BUI7_9AGAR</name>
<dbReference type="AlphaFoldDB" id="A0A9P6BUI7"/>
<feature type="region of interest" description="Disordered" evidence="1">
    <location>
        <begin position="41"/>
        <end position="106"/>
    </location>
</feature>
<reference evidence="2" key="1">
    <citation type="submission" date="2020-11" db="EMBL/GenBank/DDBJ databases">
        <authorList>
            <consortium name="DOE Joint Genome Institute"/>
            <person name="Ahrendt S."/>
            <person name="Riley R."/>
            <person name="Andreopoulos W."/>
            <person name="Labutti K."/>
            <person name="Pangilinan J."/>
            <person name="Ruiz-Duenas F.J."/>
            <person name="Barrasa J.M."/>
            <person name="Sanchez-Garcia M."/>
            <person name="Camarero S."/>
            <person name="Miyauchi S."/>
            <person name="Serrano A."/>
            <person name="Linde D."/>
            <person name="Babiker R."/>
            <person name="Drula E."/>
            <person name="Ayuso-Fernandez I."/>
            <person name="Pacheco R."/>
            <person name="Padilla G."/>
            <person name="Ferreira P."/>
            <person name="Barriuso J."/>
            <person name="Kellner H."/>
            <person name="Castanera R."/>
            <person name="Alfaro M."/>
            <person name="Ramirez L."/>
            <person name="Pisabarro A.G."/>
            <person name="Kuo A."/>
            <person name="Tritt A."/>
            <person name="Lipzen A."/>
            <person name="He G."/>
            <person name="Yan M."/>
            <person name="Ng V."/>
            <person name="Cullen D."/>
            <person name="Martin F."/>
            <person name="Rosso M.-N."/>
            <person name="Henrissat B."/>
            <person name="Hibbett D."/>
            <person name="Martinez A.T."/>
            <person name="Grigoriev I.V."/>
        </authorList>
    </citation>
    <scope>NUCLEOTIDE SEQUENCE</scope>
    <source>
        <strain evidence="2">MF-IS2</strain>
    </source>
</reference>
<keyword evidence="3" id="KW-1185">Reference proteome</keyword>
<dbReference type="EMBL" id="MU152873">
    <property type="protein sequence ID" value="KAF9440091.1"/>
    <property type="molecule type" value="Genomic_DNA"/>
</dbReference>
<comment type="caution">
    <text evidence="2">The sequence shown here is derived from an EMBL/GenBank/DDBJ whole genome shotgun (WGS) entry which is preliminary data.</text>
</comment>
<feature type="compositionally biased region" description="Polar residues" evidence="1">
    <location>
        <begin position="41"/>
        <end position="51"/>
    </location>
</feature>
<evidence type="ECO:0000256" key="1">
    <source>
        <dbReference type="SAM" id="MobiDB-lite"/>
    </source>
</evidence>
<sequence>MAPQRNGIIPDGYQMRLHLHPVEIVHRLPMKNNANALLTLATPNKHQTRPNQAEDIPNQDLDGPPHTYPDLHSPFHEKPAKTPDIGLNYQVPAFDSMSPPSQMATM</sequence>
<dbReference type="Proteomes" id="UP000807342">
    <property type="component" value="Unassembled WGS sequence"/>
</dbReference>
<gene>
    <name evidence="2" type="ORF">P691DRAFT_768286</name>
</gene>
<proteinExistence type="predicted"/>